<feature type="region of interest" description="Disordered" evidence="1">
    <location>
        <begin position="71"/>
        <end position="147"/>
    </location>
</feature>
<evidence type="ECO:0000256" key="2">
    <source>
        <dbReference type="SAM" id="SignalP"/>
    </source>
</evidence>
<name>A0ABY7KEE0_9ACTN</name>
<organism evidence="3 4">
    <name type="scientific">Streptomyces cinnabarinus</name>
    <dbReference type="NCBI Taxonomy" id="67287"/>
    <lineage>
        <taxon>Bacteria</taxon>
        <taxon>Bacillati</taxon>
        <taxon>Actinomycetota</taxon>
        <taxon>Actinomycetes</taxon>
        <taxon>Kitasatosporales</taxon>
        <taxon>Streptomycetaceae</taxon>
        <taxon>Streptomyces</taxon>
    </lineage>
</organism>
<dbReference type="InterPro" id="IPR045925">
    <property type="entry name" value="DUF6344"/>
</dbReference>
<dbReference type="RefSeq" id="WP_269660465.1">
    <property type="nucleotide sequence ID" value="NZ_CP114413.1"/>
</dbReference>
<keyword evidence="2" id="KW-0732">Signal</keyword>
<evidence type="ECO:0000313" key="3">
    <source>
        <dbReference type="EMBL" id="WAZ22873.1"/>
    </source>
</evidence>
<dbReference type="EMBL" id="CP114413">
    <property type="protein sequence ID" value="WAZ22873.1"/>
    <property type="molecule type" value="Genomic_DNA"/>
</dbReference>
<evidence type="ECO:0000313" key="4">
    <source>
        <dbReference type="Proteomes" id="UP001164439"/>
    </source>
</evidence>
<feature type="chain" id="PRO_5046133425" evidence="2">
    <location>
        <begin position="34"/>
        <end position="147"/>
    </location>
</feature>
<proteinExistence type="predicted"/>
<protein>
    <submittedName>
        <fullName evidence="3">DUF6344 domain-containing protein</fullName>
    </submittedName>
</protein>
<gene>
    <name evidence="3" type="ORF">STRCI_004174</name>
</gene>
<feature type="signal peptide" evidence="2">
    <location>
        <begin position="1"/>
        <end position="33"/>
    </location>
</feature>
<evidence type="ECO:0000256" key="1">
    <source>
        <dbReference type="SAM" id="MobiDB-lite"/>
    </source>
</evidence>
<dbReference type="Proteomes" id="UP001164439">
    <property type="component" value="Chromosome"/>
</dbReference>
<accession>A0ABY7KEE0</accession>
<reference evidence="3" key="1">
    <citation type="submission" date="2022-12" db="EMBL/GenBank/DDBJ databases">
        <authorList>
            <person name="Ruckert C."/>
            <person name="Busche T."/>
            <person name="Kalinowski J."/>
            <person name="Wittmann C."/>
        </authorList>
    </citation>
    <scope>NUCLEOTIDE SEQUENCE</scope>
    <source>
        <strain evidence="3">DSM 40467</strain>
    </source>
</reference>
<keyword evidence="4" id="KW-1185">Reference proteome</keyword>
<feature type="compositionally biased region" description="Low complexity" evidence="1">
    <location>
        <begin position="103"/>
        <end position="113"/>
    </location>
</feature>
<dbReference type="Pfam" id="PF19871">
    <property type="entry name" value="DUF6344"/>
    <property type="match status" value="1"/>
</dbReference>
<sequence length="147" mass="15386">MARNKVMTLWTAIVTAFLALCTALGLITTTAAAAVPQTESARNSDSDSTEQSVAPAMSYWAWATHARSLPPTMKQRIRAEAHGKTPSCRHRSLTDTEAESEAESQVASQAGAETGAETGPEAGPEAVHCASTTIPAQAKAAPIPLQR</sequence>